<feature type="signal peptide" evidence="2">
    <location>
        <begin position="1"/>
        <end position="19"/>
    </location>
</feature>
<name>A0A1M6A8J2_9FLAO</name>
<evidence type="ECO:0000313" key="4">
    <source>
        <dbReference type="EMBL" id="SHI32785.1"/>
    </source>
</evidence>
<dbReference type="PANTHER" id="PTHR35580:SF1">
    <property type="entry name" value="PHYTASE-LIKE DOMAIN-CONTAINING PROTEIN"/>
    <property type="match status" value="1"/>
</dbReference>
<organism evidence="4 5">
    <name type="scientific">Mesonia phycicola</name>
    <dbReference type="NCBI Taxonomy" id="579105"/>
    <lineage>
        <taxon>Bacteria</taxon>
        <taxon>Pseudomonadati</taxon>
        <taxon>Bacteroidota</taxon>
        <taxon>Flavobacteriia</taxon>
        <taxon>Flavobacteriales</taxon>
        <taxon>Flavobacteriaceae</taxon>
        <taxon>Mesonia</taxon>
    </lineage>
</organism>
<dbReference type="NCBIfam" id="TIGR04183">
    <property type="entry name" value="Por_Secre_tail"/>
    <property type="match status" value="1"/>
</dbReference>
<feature type="chain" id="PRO_5013019796" evidence="2">
    <location>
        <begin position="20"/>
        <end position="634"/>
    </location>
</feature>
<reference evidence="4 5" key="1">
    <citation type="submission" date="2016-11" db="EMBL/GenBank/DDBJ databases">
        <authorList>
            <person name="Jaros S."/>
            <person name="Januszkiewicz K."/>
            <person name="Wedrychowicz H."/>
        </authorList>
    </citation>
    <scope>NUCLEOTIDE SEQUENCE [LARGE SCALE GENOMIC DNA]</scope>
    <source>
        <strain evidence="4 5">DSM 21425</strain>
    </source>
</reference>
<dbReference type="InterPro" id="IPR026444">
    <property type="entry name" value="Secre_tail"/>
</dbReference>
<dbReference type="Pfam" id="PF18962">
    <property type="entry name" value="Por_Secre_tail"/>
    <property type="match status" value="1"/>
</dbReference>
<protein>
    <submittedName>
        <fullName evidence="4">Por secretion system C-terminal sorting domain-containing protein</fullName>
    </submittedName>
</protein>
<dbReference type="EMBL" id="FQYY01000001">
    <property type="protein sequence ID" value="SHI32785.1"/>
    <property type="molecule type" value="Genomic_DNA"/>
</dbReference>
<evidence type="ECO:0000256" key="2">
    <source>
        <dbReference type="SAM" id="SignalP"/>
    </source>
</evidence>
<evidence type="ECO:0000313" key="5">
    <source>
        <dbReference type="Proteomes" id="UP000184225"/>
    </source>
</evidence>
<feature type="domain" description="Secretion system C-terminal sorting" evidence="3">
    <location>
        <begin position="561"/>
        <end position="632"/>
    </location>
</feature>
<dbReference type="Proteomes" id="UP000184225">
    <property type="component" value="Unassembled WGS sequence"/>
</dbReference>
<dbReference type="InterPro" id="IPR052918">
    <property type="entry name" value="Motility_Chemotaxis_Reg"/>
</dbReference>
<dbReference type="AlphaFoldDB" id="A0A1M6A8J2"/>
<gene>
    <name evidence="4" type="ORF">SAMN04488096_101139</name>
</gene>
<proteinExistence type="predicted"/>
<dbReference type="STRING" id="579105.SAMN04488096_101139"/>
<accession>A0A1M6A8J2</accession>
<keyword evidence="1 2" id="KW-0732">Signal</keyword>
<dbReference type="OrthoDB" id="5381604at2"/>
<evidence type="ECO:0000259" key="3">
    <source>
        <dbReference type="Pfam" id="PF18962"/>
    </source>
</evidence>
<keyword evidence="5" id="KW-1185">Reference proteome</keyword>
<dbReference type="PANTHER" id="PTHR35580">
    <property type="entry name" value="CELL SURFACE GLYCOPROTEIN (S-LAYER PROTEIN)-LIKE PROTEIN"/>
    <property type="match status" value="1"/>
</dbReference>
<evidence type="ECO:0000256" key="1">
    <source>
        <dbReference type="ARBA" id="ARBA00022729"/>
    </source>
</evidence>
<dbReference type="RefSeq" id="WP_084112716.1">
    <property type="nucleotide sequence ID" value="NZ_FQYY01000001.1"/>
</dbReference>
<sequence length="634" mass="70428">MKKSLLILICSVLPTFMYAQHSTYEWSWALRGGGSRHFTPYGLSSTPEEQQRIYNIKVDTHNNHYYLAHIAGEGINPPTLGNIPNDTIMIRDYSGPENITLGKSRNTYLVSTNCEGDFRWHKSIGGTGDIYSYGLGTDNHGGVYMAGNSGQYPINGGLPLHYDEDTIRNSLSMDKNLYLIKYDTLGNFQWLREPQPKNPNHNYNLSTAMSGEIFVENDGTVHWLVVLEPNSSLENGAVVAQNNYLPITNSQVGDIGVLKYDKNGNFLGYTRLDINMYGRIGMTKYTQICFTYDTVYEQYYINAYGNTLYSDYHTSMINGSVVNGSVFLAAFNANTGNNVWWDQIPNDVGADLKQLITDSSGNLYITGRYFAYLANGQISGYPTLAGLKFYGDSSEAFCMKIDHNGQGIWVSTAYDSYAEGQSLTVNDDGVFLGLGYASFGGGDSYWGNINFNRPSGFGRDPIVVHLDKDTGEAIDIYEIRGAGFGKDDEITAIETDRLGNILVGGFMRSVYLFDNQAPMSKLNKKTNNDNDFFIAQLGKDGVSCSDPILKVSENEKLAIKLWPNPTRGRVHIESESFIDSINIYNVLGQKADVLLDNTSTANGQMIDISSLSSGIYFIEIQSGTQREIKKIIKE</sequence>